<reference evidence="2 3" key="1">
    <citation type="submission" date="2018-03" db="EMBL/GenBank/DDBJ databases">
        <title>The draft genome of Zobellella taiwanensis JCM 13381.</title>
        <authorList>
            <person name="Liu L."/>
            <person name="Li L."/>
            <person name="Wang T."/>
            <person name="Zhang X."/>
            <person name="Liang L."/>
        </authorList>
    </citation>
    <scope>NUCLEOTIDE SEQUENCE [LARGE SCALE GENOMIC DNA]</scope>
    <source>
        <strain evidence="2 3">JCM 13381</strain>
    </source>
</reference>
<protein>
    <recommendedName>
        <fullName evidence="4">Type 4 fimbrial biogenesis protein PilX N-terminal domain-containing protein</fullName>
    </recommendedName>
</protein>
<evidence type="ECO:0008006" key="4">
    <source>
        <dbReference type="Google" id="ProtNLM"/>
    </source>
</evidence>
<evidence type="ECO:0000256" key="1">
    <source>
        <dbReference type="SAM" id="Phobius"/>
    </source>
</evidence>
<dbReference type="AlphaFoldDB" id="A0A2P7QMX4"/>
<keyword evidence="1" id="KW-0472">Membrane</keyword>
<proteinExistence type="predicted"/>
<keyword evidence="3" id="KW-1185">Reference proteome</keyword>
<accession>A0A2P7QMX4</accession>
<feature type="transmembrane region" description="Helical" evidence="1">
    <location>
        <begin position="12"/>
        <end position="33"/>
    </location>
</feature>
<name>A0A2P7QMX4_9GAMM</name>
<dbReference type="RefSeq" id="WP_106454064.1">
    <property type="nucleotide sequence ID" value="NZ_PXYH01000018.1"/>
</dbReference>
<sequence length="388" mass="39807">MATDIKNSIHGGFTTLVVTLILLSILVAVSAFIGKVLIADKRLTLNEIEYRVAMAAAEKGIAEAMAELKVNPAVTAISGSIATAAANGSYQVTISPSGMADVTDILSVGTLDSGTTAIVTVQVAEWGILNPNNSGPAAPLLVAGTLPANGSITIVANPNGGGPGVPVSIWSAGDVNIGGSATTCGLDEYQNGGCNKENAYSYKSGSESIIGPDIVANDPDFPDDLVDYVFGEPDTAEGWARIESRATAIVNSCADPRITGGAGVFIVENVSDCTIGSIGSRAAPIVLITKDSNLTINANSQVYGLVFAYDSNPADGDNYDIKINGGAKFFGMMLANHNNIDLPNGSYAAIYDPEVLCSINFCNGGGSGPGGNPFVAISYVPGSWKDWE</sequence>
<keyword evidence="1" id="KW-0812">Transmembrane</keyword>
<evidence type="ECO:0000313" key="3">
    <source>
        <dbReference type="Proteomes" id="UP000242181"/>
    </source>
</evidence>
<gene>
    <name evidence="2" type="ORF">C7I36_12660</name>
</gene>
<organism evidence="2 3">
    <name type="scientific">Zobellella taiwanensis</name>
    <dbReference type="NCBI Taxonomy" id="347535"/>
    <lineage>
        <taxon>Bacteria</taxon>
        <taxon>Pseudomonadati</taxon>
        <taxon>Pseudomonadota</taxon>
        <taxon>Gammaproteobacteria</taxon>
        <taxon>Aeromonadales</taxon>
        <taxon>Aeromonadaceae</taxon>
        <taxon>Zobellella</taxon>
    </lineage>
</organism>
<comment type="caution">
    <text evidence="2">The sequence shown here is derived from an EMBL/GenBank/DDBJ whole genome shotgun (WGS) entry which is preliminary data.</text>
</comment>
<evidence type="ECO:0000313" key="2">
    <source>
        <dbReference type="EMBL" id="PSJ39296.1"/>
    </source>
</evidence>
<keyword evidence="1" id="KW-1133">Transmembrane helix</keyword>
<dbReference type="Proteomes" id="UP000242181">
    <property type="component" value="Unassembled WGS sequence"/>
</dbReference>
<dbReference type="EMBL" id="PXYH01000018">
    <property type="protein sequence ID" value="PSJ39296.1"/>
    <property type="molecule type" value="Genomic_DNA"/>
</dbReference>